<gene>
    <name evidence="3" type="ORF">A1O3_10265</name>
</gene>
<comment type="caution">
    <text evidence="3">The sequence shown here is derived from an EMBL/GenBank/DDBJ whole genome shotgun (WGS) entry which is preliminary data.</text>
</comment>
<dbReference type="InterPro" id="IPR050585">
    <property type="entry name" value="Xaa-Pro_dipeptidyl-ppase/CocE"/>
</dbReference>
<feature type="compositionally biased region" description="Low complexity" evidence="1">
    <location>
        <begin position="790"/>
        <end position="810"/>
    </location>
</feature>
<dbReference type="GO" id="GO:0008236">
    <property type="term" value="F:serine-type peptidase activity"/>
    <property type="evidence" value="ECO:0007669"/>
    <property type="project" value="InterPro"/>
</dbReference>
<sequence length="1005" mass="108508">MTAAVQIAPYGTWESPITEDLLASGSIHLEGLHVDSYTGTPYVLESRPTEGGRYAIVEVGVDVDVGVDPGDPTATTVTVSRDVLPAEYSAMGSVHEYGGGSVAIHPSGRIIFTNHPTNGVFWLDPRSGQVETIVQPDPNVRFGAFSTHPTAQQWILAVRETHVGDGDGKGNGNGDRDDGGGNQDQDKDHVHVHNSIIAIDAHTGAVTTVVQGADFYQFPLFSPDGTRVCWTQWNHPDMPWTGTELYTAEWEVCQLEPQRTPTEIQTQIDETETRTEMQFDETETPTQTQLPRLINPILISGQAGAESICQPRWGPDGTLFFVSDKTGFWQLYRLQKQDQGSSGSGSSSSISTTNNGTASNGTTSTTTMAKWVHLKGLESAEFGIREPCLGNCTYVPLTNNTLVASVSINATSHLVLIDLEAETYQDLGLDVVDIQKNAVARLSDSSFVCIGSTRTAPQALYRIDLSKEEDNNDANAATNTSTGNANKHEEDNSNVKNNDANTATNTSTINGNKHEDDSNVRHTPTITLLRPTVSLSIPTTQLSVAQHISFPRTYGTQKQGLSHAIYVAPKNPAFQAPANTKPPLLVWMHGGPTSHVTPGLSLTTQYWSSRGYAYVQVNHAGSTGYGRAYRELLDGAWGVADVADAASCVAYLVAKGLVDATKVGIVGESAGGYAVLQAAWMYADLWAGGVSLYGISDLLGFAEITHKFESHYVLGLVFGSGGESNASEVSIASETSETSQTTASETSIASATSETSETSTEMKTSNESEARTESRMSDGIKTNNERETSETSQMSTASETSSESETNTESKTSDEREMSTESKTRNESNESNESETIKESKGLSKADNEQEQGQGVLTNGLNPTKLEEKHQQGQSIKGQVQGQEQGQSIKGQGIKGQGQKQRQGQRIQGLTKAQQDAIYHSRSAAYHADRIQAPLLLLQGAADTVVPPVQAWTMERVLKELGKEVETVVYDGEGHGWHKEETIRASLLAQKAFWERTLLRGKKTF</sequence>
<evidence type="ECO:0000313" key="3">
    <source>
        <dbReference type="EMBL" id="EXJ77107.1"/>
    </source>
</evidence>
<feature type="compositionally biased region" description="Low complexity" evidence="1">
    <location>
        <begin position="473"/>
        <end position="485"/>
    </location>
</feature>
<keyword evidence="4" id="KW-1185">Reference proteome</keyword>
<dbReference type="Pfam" id="PF07676">
    <property type="entry name" value="PD40"/>
    <property type="match status" value="1"/>
</dbReference>
<dbReference type="eggNOG" id="KOG2100">
    <property type="taxonomic scope" value="Eukaryota"/>
</dbReference>
<dbReference type="SUPFAM" id="SSF53474">
    <property type="entry name" value="alpha/beta-Hydrolases"/>
    <property type="match status" value="1"/>
</dbReference>
<dbReference type="GeneID" id="19174345"/>
<dbReference type="RefSeq" id="XP_007738545.1">
    <property type="nucleotide sequence ID" value="XM_007740355.1"/>
</dbReference>
<dbReference type="InterPro" id="IPR001375">
    <property type="entry name" value="Peptidase_S9_cat"/>
</dbReference>
<accession>W9X9F9</accession>
<dbReference type="OrthoDB" id="43744at2759"/>
<dbReference type="InterPro" id="IPR011659">
    <property type="entry name" value="WD40"/>
</dbReference>
<feature type="compositionally biased region" description="Basic and acidic residues" evidence="1">
    <location>
        <begin position="835"/>
        <end position="848"/>
    </location>
</feature>
<feature type="compositionally biased region" description="Low complexity" evidence="1">
    <location>
        <begin position="730"/>
        <end position="763"/>
    </location>
</feature>
<feature type="region of interest" description="Disordered" evidence="1">
    <location>
        <begin position="728"/>
        <end position="908"/>
    </location>
</feature>
<feature type="compositionally biased region" description="Basic and acidic residues" evidence="1">
    <location>
        <begin position="764"/>
        <end position="789"/>
    </location>
</feature>
<feature type="region of interest" description="Disordered" evidence="1">
    <location>
        <begin position="471"/>
        <end position="521"/>
    </location>
</feature>
<dbReference type="GO" id="GO:0006508">
    <property type="term" value="P:proteolysis"/>
    <property type="evidence" value="ECO:0007669"/>
    <property type="project" value="InterPro"/>
</dbReference>
<feature type="compositionally biased region" description="Low complexity" evidence="1">
    <location>
        <begin position="494"/>
        <end position="511"/>
    </location>
</feature>
<name>W9X9F9_9EURO</name>
<evidence type="ECO:0000256" key="1">
    <source>
        <dbReference type="SAM" id="MobiDB-lite"/>
    </source>
</evidence>
<dbReference type="EMBL" id="AMGY01000011">
    <property type="protein sequence ID" value="EXJ77107.1"/>
    <property type="molecule type" value="Genomic_DNA"/>
</dbReference>
<feature type="domain" description="Peptidase S9 prolyl oligopeptidase catalytic" evidence="2">
    <location>
        <begin position="600"/>
        <end position="712"/>
    </location>
</feature>
<feature type="compositionally biased region" description="Low complexity" evidence="1">
    <location>
        <begin position="340"/>
        <end position="364"/>
    </location>
</feature>
<feature type="compositionally biased region" description="Low complexity" evidence="1">
    <location>
        <begin position="881"/>
        <end position="908"/>
    </location>
</feature>
<feature type="compositionally biased region" description="Polar residues" evidence="1">
    <location>
        <begin position="851"/>
        <end position="862"/>
    </location>
</feature>
<dbReference type="SUPFAM" id="SSF82171">
    <property type="entry name" value="DPP6 N-terminal domain-like"/>
    <property type="match status" value="1"/>
</dbReference>
<feature type="region of interest" description="Disordered" evidence="1">
    <location>
        <begin position="162"/>
        <end position="187"/>
    </location>
</feature>
<dbReference type="Pfam" id="PF00326">
    <property type="entry name" value="Peptidase_S9"/>
    <property type="match status" value="2"/>
</dbReference>
<feature type="region of interest" description="Disordered" evidence="1">
    <location>
        <begin position="338"/>
        <end position="364"/>
    </location>
</feature>
<dbReference type="STRING" id="1182542.W9X9F9"/>
<dbReference type="Proteomes" id="UP000019478">
    <property type="component" value="Unassembled WGS sequence"/>
</dbReference>
<feature type="domain" description="Peptidase S9 prolyl oligopeptidase catalytic" evidence="2">
    <location>
        <begin position="911"/>
        <end position="998"/>
    </location>
</feature>
<feature type="compositionally biased region" description="Basic and acidic residues" evidence="1">
    <location>
        <begin position="811"/>
        <end position="828"/>
    </location>
</feature>
<dbReference type="PANTHER" id="PTHR43056">
    <property type="entry name" value="PEPTIDASE S9 PROLYL OLIGOPEPTIDASE"/>
    <property type="match status" value="1"/>
</dbReference>
<dbReference type="HOGENOM" id="CLU_012236_1_0_1"/>
<protein>
    <recommendedName>
        <fullName evidence="2">Peptidase S9 prolyl oligopeptidase catalytic domain-containing protein</fullName>
    </recommendedName>
</protein>
<organism evidence="3 4">
    <name type="scientific">Capronia epimyces CBS 606.96</name>
    <dbReference type="NCBI Taxonomy" id="1182542"/>
    <lineage>
        <taxon>Eukaryota</taxon>
        <taxon>Fungi</taxon>
        <taxon>Dikarya</taxon>
        <taxon>Ascomycota</taxon>
        <taxon>Pezizomycotina</taxon>
        <taxon>Eurotiomycetes</taxon>
        <taxon>Chaetothyriomycetidae</taxon>
        <taxon>Chaetothyriales</taxon>
        <taxon>Herpotrichiellaceae</taxon>
        <taxon>Capronia</taxon>
    </lineage>
</organism>
<dbReference type="InterPro" id="IPR029058">
    <property type="entry name" value="AB_hydrolase_fold"/>
</dbReference>
<dbReference type="AlphaFoldDB" id="W9X9F9"/>
<proteinExistence type="predicted"/>
<reference evidence="3 4" key="1">
    <citation type="submission" date="2013-03" db="EMBL/GenBank/DDBJ databases">
        <title>The Genome Sequence of Capronia epimyces CBS 606.96.</title>
        <authorList>
            <consortium name="The Broad Institute Genomics Platform"/>
            <person name="Cuomo C."/>
            <person name="de Hoog S."/>
            <person name="Gorbushina A."/>
            <person name="Walker B."/>
            <person name="Young S.K."/>
            <person name="Zeng Q."/>
            <person name="Gargeya S."/>
            <person name="Fitzgerald M."/>
            <person name="Haas B."/>
            <person name="Abouelleil A."/>
            <person name="Allen A.W."/>
            <person name="Alvarado L."/>
            <person name="Arachchi H.M."/>
            <person name="Berlin A.M."/>
            <person name="Chapman S.B."/>
            <person name="Gainer-Dewar J."/>
            <person name="Goldberg J."/>
            <person name="Griggs A."/>
            <person name="Gujja S."/>
            <person name="Hansen M."/>
            <person name="Howarth C."/>
            <person name="Imamovic A."/>
            <person name="Ireland A."/>
            <person name="Larimer J."/>
            <person name="McCowan C."/>
            <person name="Murphy C."/>
            <person name="Pearson M."/>
            <person name="Poon T.W."/>
            <person name="Priest M."/>
            <person name="Roberts A."/>
            <person name="Saif S."/>
            <person name="Shea T."/>
            <person name="Sisk P."/>
            <person name="Sykes S."/>
            <person name="Wortman J."/>
            <person name="Nusbaum C."/>
            <person name="Birren B."/>
        </authorList>
    </citation>
    <scope>NUCLEOTIDE SEQUENCE [LARGE SCALE GENOMIC DNA]</scope>
    <source>
        <strain evidence="3 4">CBS 606.96</strain>
    </source>
</reference>
<dbReference type="PANTHER" id="PTHR43056:SF5">
    <property type="entry name" value="PEPTIDASE S9 PROLYL OLIGOPEPTIDASE CATALYTIC DOMAIN-CONTAINING PROTEIN"/>
    <property type="match status" value="1"/>
</dbReference>
<dbReference type="Gene3D" id="3.40.50.1820">
    <property type="entry name" value="alpha/beta hydrolase"/>
    <property type="match status" value="2"/>
</dbReference>
<evidence type="ECO:0000313" key="4">
    <source>
        <dbReference type="Proteomes" id="UP000019478"/>
    </source>
</evidence>
<evidence type="ECO:0000259" key="2">
    <source>
        <dbReference type="Pfam" id="PF00326"/>
    </source>
</evidence>